<dbReference type="EMBL" id="AP023213">
    <property type="protein sequence ID" value="BCO11327.1"/>
    <property type="molecule type" value="Genomic_DNA"/>
</dbReference>
<reference evidence="2 3" key="1">
    <citation type="submission" date="2020-06" db="EMBL/GenBank/DDBJ databases">
        <title>Interaction of electrochemicaly active bacteria, Geobacter bremensis R4 on different carbon anode.</title>
        <authorList>
            <person name="Meng L."/>
            <person name="Yoshida N."/>
        </authorList>
    </citation>
    <scope>NUCLEOTIDE SEQUENCE [LARGE SCALE GENOMIC DNA]</scope>
    <source>
        <strain evidence="2 3">R4</strain>
    </source>
</reference>
<keyword evidence="1" id="KW-0732">Signal</keyword>
<keyword evidence="3" id="KW-1185">Reference proteome</keyword>
<dbReference type="RefSeq" id="WP_185244937.1">
    <property type="nucleotide sequence ID" value="NZ_AP023213.1"/>
</dbReference>
<protein>
    <submittedName>
        <fullName evidence="2">Uncharacterized protein</fullName>
    </submittedName>
</protein>
<organism evidence="2 3">
    <name type="scientific">Citrifermentans bremense</name>
    <dbReference type="NCBI Taxonomy" id="60035"/>
    <lineage>
        <taxon>Bacteria</taxon>
        <taxon>Pseudomonadati</taxon>
        <taxon>Thermodesulfobacteriota</taxon>
        <taxon>Desulfuromonadia</taxon>
        <taxon>Geobacterales</taxon>
        <taxon>Geobacteraceae</taxon>
        <taxon>Citrifermentans</taxon>
    </lineage>
</organism>
<sequence>MKSTSKLCLVLLAVLMLFGCAGAPINIDRVGQNPGMQLNTSIGEIFFEREVMTGEDNHFGSVFYGDAQRVELVVRSATKDKLVLDYSEYMKPVAGPYGGYRKDGAWLKKPAFGKALEFDLKESKTVFFQKYEFEIIDVKSGRISYKRIN</sequence>
<evidence type="ECO:0000256" key="1">
    <source>
        <dbReference type="SAM" id="SignalP"/>
    </source>
</evidence>
<dbReference type="PROSITE" id="PS51257">
    <property type="entry name" value="PROKAR_LIPOPROTEIN"/>
    <property type="match status" value="1"/>
</dbReference>
<proteinExistence type="predicted"/>
<evidence type="ECO:0000313" key="2">
    <source>
        <dbReference type="EMBL" id="BCO11327.1"/>
    </source>
</evidence>
<gene>
    <name evidence="2" type="ORF">GEOBRER4_n1626</name>
</gene>
<dbReference type="AlphaFoldDB" id="A0A7R7FSA8"/>
<feature type="signal peptide" evidence="1">
    <location>
        <begin position="1"/>
        <end position="23"/>
    </location>
</feature>
<feature type="chain" id="PRO_5030591480" evidence="1">
    <location>
        <begin position="24"/>
        <end position="149"/>
    </location>
</feature>
<accession>A0A7R7FSA8</accession>
<dbReference type="Proteomes" id="UP000515472">
    <property type="component" value="Chromosome"/>
</dbReference>
<evidence type="ECO:0000313" key="3">
    <source>
        <dbReference type="Proteomes" id="UP000515472"/>
    </source>
</evidence>
<name>A0A7R7FSA8_9BACT</name>